<reference evidence="2 3" key="1">
    <citation type="submission" date="2018-11" db="EMBL/GenBank/DDBJ databases">
        <title>Microbial catabolism of amino acid.</title>
        <authorList>
            <person name="Hibi M."/>
            <person name="Ogawa J."/>
        </authorList>
    </citation>
    <scope>NUCLEOTIDE SEQUENCE [LARGE SCALE GENOMIC DNA]</scope>
    <source>
        <strain evidence="2 3">C31-06</strain>
    </source>
</reference>
<dbReference type="InterPro" id="IPR029016">
    <property type="entry name" value="GAF-like_dom_sf"/>
</dbReference>
<dbReference type="OrthoDB" id="156285at2"/>
<dbReference type="Gene3D" id="3.30.450.40">
    <property type="match status" value="1"/>
</dbReference>
<dbReference type="SUPFAM" id="SSF55781">
    <property type="entry name" value="GAF domain-like"/>
    <property type="match status" value="1"/>
</dbReference>
<accession>A0A402C934</accession>
<dbReference type="PROSITE" id="PS51078">
    <property type="entry name" value="ICLR_ED"/>
    <property type="match status" value="1"/>
</dbReference>
<dbReference type="InterPro" id="IPR050707">
    <property type="entry name" value="HTH_MetabolicPath_Reg"/>
</dbReference>
<proteinExistence type="predicted"/>
<dbReference type="Proteomes" id="UP000287519">
    <property type="component" value="Unassembled WGS sequence"/>
</dbReference>
<dbReference type="InterPro" id="IPR014757">
    <property type="entry name" value="Tscrpt_reg_IclR_C"/>
</dbReference>
<dbReference type="PANTHER" id="PTHR30136">
    <property type="entry name" value="HELIX-TURN-HELIX TRANSCRIPTIONAL REGULATOR, ICLR FAMILY"/>
    <property type="match status" value="1"/>
</dbReference>
<comment type="caution">
    <text evidence="2">The sequence shown here is derived from an EMBL/GenBank/DDBJ whole genome shotgun (WGS) entry which is preliminary data.</text>
</comment>
<dbReference type="GO" id="GO:0003700">
    <property type="term" value="F:DNA-binding transcription factor activity"/>
    <property type="evidence" value="ECO:0007669"/>
    <property type="project" value="TreeGrafter"/>
</dbReference>
<organism evidence="2 3">
    <name type="scientific">Rhodococcus wratislaviensis</name>
    <name type="common">Tsukamurella wratislaviensis</name>
    <dbReference type="NCBI Taxonomy" id="44752"/>
    <lineage>
        <taxon>Bacteria</taxon>
        <taxon>Bacillati</taxon>
        <taxon>Actinomycetota</taxon>
        <taxon>Actinomycetes</taxon>
        <taxon>Mycobacteriales</taxon>
        <taxon>Nocardiaceae</taxon>
        <taxon>Rhodococcus</taxon>
    </lineage>
</organism>
<sequence length="173" mass="18022">MLEALATESGALVRLSMVDGDELVFVSRFQGATTGLRYDPDHGGCPHLASSAAGHAWLSRLDIDRALSLVFAQGFGGPGEHGPEAPRSGDALRELLRRTTERGYAEVEDSYEIGTSAIASAIQNGRGDVVGVVSIAGPTALLDAERRAKLAQPLLEVAAQLSELDLPAAVTSG</sequence>
<evidence type="ECO:0000313" key="3">
    <source>
        <dbReference type="Proteomes" id="UP000287519"/>
    </source>
</evidence>
<keyword evidence="3" id="KW-1185">Reference proteome</keyword>
<gene>
    <name evidence="2" type="ORF">Rhow_003754</name>
</gene>
<evidence type="ECO:0000259" key="1">
    <source>
        <dbReference type="PROSITE" id="PS51078"/>
    </source>
</evidence>
<name>A0A402C934_RHOWR</name>
<dbReference type="RefSeq" id="WP_124392444.1">
    <property type="nucleotide sequence ID" value="NZ_BHYM01000035.1"/>
</dbReference>
<evidence type="ECO:0000313" key="2">
    <source>
        <dbReference type="EMBL" id="GCE40111.1"/>
    </source>
</evidence>
<dbReference type="PANTHER" id="PTHR30136:SF35">
    <property type="entry name" value="HTH-TYPE TRANSCRIPTIONAL REGULATOR RV1719"/>
    <property type="match status" value="1"/>
</dbReference>
<dbReference type="Pfam" id="PF01614">
    <property type="entry name" value="IclR_C"/>
    <property type="match status" value="1"/>
</dbReference>
<feature type="domain" description="IclR-ED" evidence="1">
    <location>
        <begin position="1"/>
        <end position="167"/>
    </location>
</feature>
<dbReference type="EMBL" id="BHYM01000035">
    <property type="protein sequence ID" value="GCE40111.1"/>
    <property type="molecule type" value="Genomic_DNA"/>
</dbReference>
<dbReference type="AlphaFoldDB" id="A0A402C934"/>
<dbReference type="GO" id="GO:0003677">
    <property type="term" value="F:DNA binding"/>
    <property type="evidence" value="ECO:0007669"/>
    <property type="project" value="TreeGrafter"/>
</dbReference>
<protein>
    <submittedName>
        <fullName evidence="2">Transcriptional regulator, IclR family</fullName>
    </submittedName>
</protein>
<dbReference type="GO" id="GO:0045892">
    <property type="term" value="P:negative regulation of DNA-templated transcription"/>
    <property type="evidence" value="ECO:0007669"/>
    <property type="project" value="TreeGrafter"/>
</dbReference>